<reference evidence="5" key="1">
    <citation type="journal article" date="2010" name="Science">
        <title>The genome of the Western clawed frog Xenopus tropicalis.</title>
        <authorList>
            <person name="Hellsten U."/>
            <person name="Harland R.M."/>
            <person name="Gilchrist M.J."/>
            <person name="Hendrix D."/>
            <person name="Jurka J."/>
            <person name="Kapitonov V."/>
            <person name="Ovcharenko I."/>
            <person name="Putnam N.H."/>
            <person name="Shu S."/>
            <person name="Taher L."/>
            <person name="Blitz I.L."/>
            <person name="Blumberg B."/>
            <person name="Dichmann D.S."/>
            <person name="Dubchak I."/>
            <person name="Amaya E."/>
            <person name="Detter J.C."/>
            <person name="Fletcher R."/>
            <person name="Gerhard D.S."/>
            <person name="Goodstein D."/>
            <person name="Graves T."/>
            <person name="Grigoriev I.V."/>
            <person name="Grimwood J."/>
            <person name="Kawashima T."/>
            <person name="Lindquist E."/>
            <person name="Lucas S.M."/>
            <person name="Mead P.E."/>
            <person name="Mitros T."/>
            <person name="Ogino H."/>
            <person name="Ohta Y."/>
            <person name="Poliakov A.V."/>
            <person name="Pollet N."/>
            <person name="Robert J."/>
            <person name="Salamov A."/>
            <person name="Sater A.K."/>
            <person name="Schmutz J."/>
            <person name="Terry A."/>
            <person name="Vize P.D."/>
            <person name="Warren W.C."/>
            <person name="Wells D."/>
            <person name="Wills A."/>
            <person name="Wilson R.K."/>
            <person name="Zimmerman L.B."/>
            <person name="Zorn A.M."/>
            <person name="Grainger R."/>
            <person name="Grammer T."/>
            <person name="Khokha M.K."/>
            <person name="Richardson P.M."/>
            <person name="Rokhsar D.S."/>
        </authorList>
    </citation>
    <scope>NUCLEOTIDE SEQUENCE [LARGE SCALE GENOMIC DNA]</scope>
    <source>
        <strain evidence="5">Nigerian</strain>
    </source>
</reference>
<evidence type="ECO:0000256" key="1">
    <source>
        <dbReference type="ARBA" id="ARBA00023157"/>
    </source>
</evidence>
<dbReference type="PROSITE" id="PS50041">
    <property type="entry name" value="C_TYPE_LECTIN_2"/>
    <property type="match status" value="1"/>
</dbReference>
<sequence>MNNQVRMVAFDFDADDYENMETDIVPVPKRGKRDTAAEVPTVTFDGDADDYENMENDVPPPVPNRAKKGKKDQKAKAGDSSPQSARTSIGAAVCARLKSRWWLVLLLLIILFFLFLVLAILTGLLFIQYSSISDELRNLKNLDAQKTLTQNEMKTEIKYLQGKLEFQKTLEMEQNKIKQEMKNMQEELGVCDTCPSDWIQIGASCYYLSTQTATWEKALNACIGLKGLLLILKDEKEMESVNKLFSKNTRYWIGLKRDPESSNKWRWLDGTQMTFSNWFTNEPNNSGNQENCVENMSGRWNDLYCEESLRYICKMSLNYRDSHSI</sequence>
<feature type="transmembrane region" description="Helical" evidence="3">
    <location>
        <begin position="101"/>
        <end position="127"/>
    </location>
</feature>
<dbReference type="Pfam" id="PF00059">
    <property type="entry name" value="Lectin_C"/>
    <property type="match status" value="1"/>
</dbReference>
<dbReference type="InterPro" id="IPR018378">
    <property type="entry name" value="C-type_lectin_CS"/>
</dbReference>
<dbReference type="SMART" id="SM00034">
    <property type="entry name" value="CLECT"/>
    <property type="match status" value="1"/>
</dbReference>
<feature type="compositionally biased region" description="Acidic residues" evidence="2">
    <location>
        <begin position="46"/>
        <end position="55"/>
    </location>
</feature>
<dbReference type="InterPro" id="IPR001304">
    <property type="entry name" value="C-type_lectin-like"/>
</dbReference>
<dbReference type="FunCoup" id="A0A803J305">
    <property type="interactions" value="105"/>
</dbReference>
<keyword evidence="1" id="KW-1015">Disulfide bond</keyword>
<evidence type="ECO:0000313" key="5">
    <source>
        <dbReference type="Ensembl" id="ENSXETP00000102199"/>
    </source>
</evidence>
<dbReference type="PROSITE" id="PS00615">
    <property type="entry name" value="C_TYPE_LECTIN_1"/>
    <property type="match status" value="1"/>
</dbReference>
<dbReference type="InterPro" id="IPR016186">
    <property type="entry name" value="C-type_lectin-like/link_sf"/>
</dbReference>
<proteinExistence type="predicted"/>
<organism evidence="5">
    <name type="scientific">Xenopus tropicalis</name>
    <name type="common">Western clawed frog</name>
    <name type="synonym">Silurana tropicalis</name>
    <dbReference type="NCBI Taxonomy" id="8364"/>
    <lineage>
        <taxon>Eukaryota</taxon>
        <taxon>Metazoa</taxon>
        <taxon>Chordata</taxon>
        <taxon>Craniata</taxon>
        <taxon>Vertebrata</taxon>
        <taxon>Euteleostomi</taxon>
        <taxon>Amphibia</taxon>
        <taxon>Batrachia</taxon>
        <taxon>Anura</taxon>
        <taxon>Pipoidea</taxon>
        <taxon>Pipidae</taxon>
        <taxon>Xenopodinae</taxon>
        <taxon>Xenopus</taxon>
        <taxon>Silurana</taxon>
    </lineage>
</organism>
<dbReference type="Ensembl" id="ENSXETT00000112036">
    <property type="protein sequence ID" value="ENSXETP00000102199"/>
    <property type="gene ID" value="ENSXETG00000042921"/>
</dbReference>
<keyword evidence="3" id="KW-0812">Transmembrane</keyword>
<dbReference type="SUPFAM" id="SSF56436">
    <property type="entry name" value="C-type lectin-like"/>
    <property type="match status" value="1"/>
</dbReference>
<name>A0A803J305_XENTR</name>
<accession>A0A803J305</accession>
<evidence type="ECO:0000256" key="2">
    <source>
        <dbReference type="SAM" id="MobiDB-lite"/>
    </source>
</evidence>
<keyword evidence="3" id="KW-1133">Transmembrane helix</keyword>
<dbReference type="PANTHER" id="PTHR22803">
    <property type="entry name" value="MANNOSE, PHOSPHOLIPASE, LECTIN RECEPTOR RELATED"/>
    <property type="match status" value="1"/>
</dbReference>
<feature type="domain" description="C-type lectin" evidence="4">
    <location>
        <begin position="201"/>
        <end position="314"/>
    </location>
</feature>
<feature type="region of interest" description="Disordered" evidence="2">
    <location>
        <begin position="44"/>
        <end position="85"/>
    </location>
</feature>
<dbReference type="GeneTree" id="ENSGT00940000163911"/>
<dbReference type="Gene3D" id="3.10.100.10">
    <property type="entry name" value="Mannose-Binding Protein A, subunit A"/>
    <property type="match status" value="1"/>
</dbReference>
<dbReference type="InterPro" id="IPR050111">
    <property type="entry name" value="C-type_lectin/snaclec_domain"/>
</dbReference>
<keyword evidence="3" id="KW-0472">Membrane</keyword>
<dbReference type="AlphaFoldDB" id="A0A803J305"/>
<dbReference type="InParanoid" id="A0A803J305"/>
<protein>
    <recommendedName>
        <fullName evidence="4">C-type lectin domain-containing protein</fullName>
    </recommendedName>
</protein>
<evidence type="ECO:0000256" key="3">
    <source>
        <dbReference type="SAM" id="Phobius"/>
    </source>
</evidence>
<dbReference type="InterPro" id="IPR016187">
    <property type="entry name" value="CTDL_fold"/>
</dbReference>
<reference evidence="5" key="2">
    <citation type="submission" date="2021-03" db="UniProtKB">
        <authorList>
            <consortium name="Ensembl"/>
        </authorList>
    </citation>
    <scope>IDENTIFICATION</scope>
</reference>
<evidence type="ECO:0000259" key="4">
    <source>
        <dbReference type="PROSITE" id="PS50041"/>
    </source>
</evidence>